<evidence type="ECO:0000313" key="4">
    <source>
        <dbReference type="EMBL" id="KWX23152.1"/>
    </source>
</evidence>
<dbReference type="STRING" id="59750.AWC31_01505"/>
<dbReference type="GO" id="GO:0006355">
    <property type="term" value="P:regulation of DNA-templated transcription"/>
    <property type="evidence" value="ECO:0007669"/>
    <property type="project" value="InterPro"/>
</dbReference>
<dbReference type="InterPro" id="IPR016032">
    <property type="entry name" value="Sig_transdc_resp-reg_C-effctor"/>
</dbReference>
<sequence length="873" mass="93298">MGKTALLDYLSDRAPDCRVVRAAGVEAETELAFAALHAVCAPVLDRAERLPAPQRHALLTAFGMQPGPAPDRFLVGLAVLGLFSEAAQTQPLLVLIDDQQWLDQASAQILAFVARRLAAEAVGLVLATRVPSADLTGLPALRVDRLTDDESRSLLRTVLTGPLDVRVRDQIVAEARGNPLALLELPRALTPADLAGGFGLPGALARSLDGTFRHQLDTLPAPSRTLLALAAAEPSGDPVLLWAATTALGIPADAAEPVMEAGLAEFGTRVRFRHPLVRSAAYRCVALSDRQRIHRALAAVIDPGTDSVRRAWHLGLGTAAPDEDVAAELERSAAEVQARGGVSAAASFLERAAALTIDPARRSDRAITAASAKARAGLLDAARDLLKIAEATPLTELQRARADLVRAQLALISSHGNAAAPLLLGAARRLEDIDATLARETYLDALSAAIFAGRLAVDAGMVEISEVARSATQALSTPGPADLLLDGLATQYSVGFVAGLPAIHAALRQYGHGMTTDQELRWMFLACFAAARVWDIDRQTTLAERYVQLVRDNGAVTQLPLALSALVVPLLFTGQFDEAASGIDEMCAAIDAMGKTLTPFSAIILAALRGRQDEVDARCDAAQRDALRRGEGFGLTAVAWCRSLIANSRGDYRTAREAAQYASAGRGDAAASWWSLTELVEAASRLKDTATATAALARLTEMTTPSATDWGLGVEARSRALLSEGDTAELLYREAIERCRRAGLRPDLARSHLLYGEWLRRQRRRVDARLELRCAHELFEEMGMTAFAERARGELAATGEKARRRAAPDTAGELTAQEAQIARLAREGLSNPEIGARLFISARTVQYHLAKVFTKLAIRSRSQLDDALTDSFG</sequence>
<evidence type="ECO:0000256" key="2">
    <source>
        <dbReference type="ARBA" id="ARBA00022840"/>
    </source>
</evidence>
<dbReference type="InterPro" id="IPR000792">
    <property type="entry name" value="Tscrpt_reg_LuxR_C"/>
</dbReference>
<keyword evidence="2" id="KW-0067">ATP-binding</keyword>
<dbReference type="SMART" id="SM00421">
    <property type="entry name" value="HTH_LUXR"/>
    <property type="match status" value="1"/>
</dbReference>
<dbReference type="PROSITE" id="PS50043">
    <property type="entry name" value="HTH_LUXR_2"/>
    <property type="match status" value="1"/>
</dbReference>
<dbReference type="PRINTS" id="PR00038">
    <property type="entry name" value="HTHLUXR"/>
</dbReference>
<keyword evidence="1" id="KW-0547">Nucleotide-binding</keyword>
<organism evidence="4 5">
    <name type="scientific">Mycolicibacterium wolinskyi</name>
    <dbReference type="NCBI Taxonomy" id="59750"/>
    <lineage>
        <taxon>Bacteria</taxon>
        <taxon>Bacillati</taxon>
        <taxon>Actinomycetota</taxon>
        <taxon>Actinomycetes</taxon>
        <taxon>Mycobacteriales</taxon>
        <taxon>Mycobacteriaceae</taxon>
        <taxon>Mycolicibacterium</taxon>
    </lineage>
</organism>
<dbReference type="Pfam" id="PF00196">
    <property type="entry name" value="GerE"/>
    <property type="match status" value="1"/>
</dbReference>
<dbReference type="GO" id="GO:0005737">
    <property type="term" value="C:cytoplasm"/>
    <property type="evidence" value="ECO:0007669"/>
    <property type="project" value="TreeGrafter"/>
</dbReference>
<name>A0A132PM84_9MYCO</name>
<evidence type="ECO:0000313" key="5">
    <source>
        <dbReference type="Proteomes" id="UP000070612"/>
    </source>
</evidence>
<gene>
    <name evidence="4" type="ORF">AFM11_16935</name>
</gene>
<dbReference type="GO" id="GO:0005524">
    <property type="term" value="F:ATP binding"/>
    <property type="evidence" value="ECO:0007669"/>
    <property type="project" value="UniProtKB-KW"/>
</dbReference>
<dbReference type="GO" id="GO:0003677">
    <property type="term" value="F:DNA binding"/>
    <property type="evidence" value="ECO:0007669"/>
    <property type="project" value="InterPro"/>
</dbReference>
<dbReference type="GO" id="GO:0004016">
    <property type="term" value="F:adenylate cyclase activity"/>
    <property type="evidence" value="ECO:0007669"/>
    <property type="project" value="TreeGrafter"/>
</dbReference>
<keyword evidence="5" id="KW-1185">Reference proteome</keyword>
<evidence type="ECO:0000259" key="3">
    <source>
        <dbReference type="PROSITE" id="PS50043"/>
    </source>
</evidence>
<dbReference type="SUPFAM" id="SSF46894">
    <property type="entry name" value="C-terminal effector domain of the bipartite response regulators"/>
    <property type="match status" value="1"/>
</dbReference>
<dbReference type="Gene3D" id="1.10.10.10">
    <property type="entry name" value="Winged helix-like DNA-binding domain superfamily/Winged helix DNA-binding domain"/>
    <property type="match status" value="1"/>
</dbReference>
<dbReference type="InterPro" id="IPR036388">
    <property type="entry name" value="WH-like_DNA-bd_sf"/>
</dbReference>
<proteinExistence type="predicted"/>
<dbReference type="PANTHER" id="PTHR16305:SF35">
    <property type="entry name" value="TRANSCRIPTIONAL ACTIVATOR DOMAIN"/>
    <property type="match status" value="1"/>
</dbReference>
<dbReference type="Pfam" id="PF13191">
    <property type="entry name" value="AAA_16"/>
    <property type="match status" value="1"/>
</dbReference>
<dbReference type="Proteomes" id="UP000070612">
    <property type="component" value="Unassembled WGS sequence"/>
</dbReference>
<feature type="domain" description="HTH luxR-type" evidence="3">
    <location>
        <begin position="807"/>
        <end position="872"/>
    </location>
</feature>
<comment type="caution">
    <text evidence="4">The sequence shown here is derived from an EMBL/GenBank/DDBJ whole genome shotgun (WGS) entry which is preliminary data.</text>
</comment>
<reference evidence="4 5" key="1">
    <citation type="submission" date="2015-07" db="EMBL/GenBank/DDBJ databases">
        <title>A draft genome sequence of Mycobacterium wolinskyi.</title>
        <authorList>
            <person name="de Man T.J."/>
            <person name="Perry K.A."/>
            <person name="Coulliette A.D."/>
            <person name="Jensen B."/>
            <person name="Toney N.C."/>
            <person name="Limbago B.M."/>
            <person name="Noble-Wang J."/>
        </authorList>
    </citation>
    <scope>NUCLEOTIDE SEQUENCE [LARGE SCALE GENOMIC DNA]</scope>
    <source>
        <strain evidence="4 5">CDC_01</strain>
    </source>
</reference>
<dbReference type="AlphaFoldDB" id="A0A132PM84"/>
<dbReference type="PANTHER" id="PTHR16305">
    <property type="entry name" value="TESTICULAR SOLUBLE ADENYLYL CYCLASE"/>
    <property type="match status" value="1"/>
</dbReference>
<dbReference type="InterPro" id="IPR041664">
    <property type="entry name" value="AAA_16"/>
</dbReference>
<evidence type="ECO:0000256" key="1">
    <source>
        <dbReference type="ARBA" id="ARBA00022741"/>
    </source>
</evidence>
<accession>A0A132PM84</accession>
<dbReference type="CDD" id="cd06170">
    <property type="entry name" value="LuxR_C_like"/>
    <property type="match status" value="1"/>
</dbReference>
<protein>
    <submittedName>
        <fullName evidence="4">LuxR family transcriptional regulator</fullName>
    </submittedName>
</protein>
<dbReference type="EMBL" id="LGTW01000010">
    <property type="protein sequence ID" value="KWX23152.1"/>
    <property type="molecule type" value="Genomic_DNA"/>
</dbReference>
<dbReference type="PATRIC" id="fig|59750.3.peg.740"/>